<dbReference type="OrthoDB" id="9802516at2"/>
<evidence type="ECO:0000313" key="3">
    <source>
        <dbReference type="EMBL" id="SDL78656.1"/>
    </source>
</evidence>
<dbReference type="AlphaFoldDB" id="A0A1G9MWI3"/>
<dbReference type="PANTHER" id="PTHR34039:SF1">
    <property type="entry name" value="UPF0102 PROTEIN YRAN"/>
    <property type="match status" value="1"/>
</dbReference>
<dbReference type="InterPro" id="IPR003509">
    <property type="entry name" value="UPF0102_YraN-like"/>
</dbReference>
<dbReference type="STRING" id="1075417.SAMN05421823_108110"/>
<reference evidence="3 4" key="1">
    <citation type="submission" date="2016-10" db="EMBL/GenBank/DDBJ databases">
        <authorList>
            <person name="de Groot N.N."/>
        </authorList>
    </citation>
    <scope>NUCLEOTIDE SEQUENCE [LARGE SCALE GENOMIC DNA]</scope>
    <source>
        <strain evidence="3 4">DSM 25186</strain>
    </source>
</reference>
<gene>
    <name evidence="3" type="ORF">SAMN05421823_108110</name>
</gene>
<dbReference type="GO" id="GO:0004519">
    <property type="term" value="F:endonuclease activity"/>
    <property type="evidence" value="ECO:0007669"/>
    <property type="project" value="UniProtKB-KW"/>
</dbReference>
<proteinExistence type="inferred from homology"/>
<organism evidence="3 4">
    <name type="scientific">Catalinimonas alkaloidigena</name>
    <dbReference type="NCBI Taxonomy" id="1075417"/>
    <lineage>
        <taxon>Bacteria</taxon>
        <taxon>Pseudomonadati</taxon>
        <taxon>Bacteroidota</taxon>
        <taxon>Cytophagia</taxon>
        <taxon>Cytophagales</taxon>
        <taxon>Catalimonadaceae</taxon>
        <taxon>Catalinimonas</taxon>
    </lineage>
</organism>
<evidence type="ECO:0000256" key="1">
    <source>
        <dbReference type="ARBA" id="ARBA00006738"/>
    </source>
</evidence>
<dbReference type="EMBL" id="FNFO01000008">
    <property type="protein sequence ID" value="SDL78656.1"/>
    <property type="molecule type" value="Genomic_DNA"/>
</dbReference>
<name>A0A1G9MWI3_9BACT</name>
<dbReference type="PANTHER" id="PTHR34039">
    <property type="entry name" value="UPF0102 PROTEIN YRAN"/>
    <property type="match status" value="1"/>
</dbReference>
<dbReference type="RefSeq" id="WP_089684958.1">
    <property type="nucleotide sequence ID" value="NZ_FNFO01000008.1"/>
</dbReference>
<dbReference type="NCBIfam" id="NF009150">
    <property type="entry name" value="PRK12497.1-3"/>
    <property type="match status" value="1"/>
</dbReference>
<dbReference type="GO" id="GO:0003676">
    <property type="term" value="F:nucleic acid binding"/>
    <property type="evidence" value="ECO:0007669"/>
    <property type="project" value="InterPro"/>
</dbReference>
<dbReference type="Proteomes" id="UP000198510">
    <property type="component" value="Unassembled WGS sequence"/>
</dbReference>
<dbReference type="HAMAP" id="MF_00048">
    <property type="entry name" value="UPF0102"/>
    <property type="match status" value="1"/>
</dbReference>
<keyword evidence="3" id="KW-0378">Hydrolase</keyword>
<dbReference type="NCBIfam" id="NF009154">
    <property type="entry name" value="PRK12497.3-3"/>
    <property type="match status" value="1"/>
</dbReference>
<dbReference type="Pfam" id="PF02021">
    <property type="entry name" value="UPF0102"/>
    <property type="match status" value="1"/>
</dbReference>
<comment type="similarity">
    <text evidence="1 2">Belongs to the UPF0102 family.</text>
</comment>
<sequence length="117" mass="13533">MAKHLDLGKEGEALAARFLEERGYQILERNYRYRRAEVDLIVQGQGLVVFVEVKARTSVAYGFPEEAVGETKTSLILAAADHFVEERGWEGDIRFDIIAIHYEKERARLQHFKDAFY</sequence>
<dbReference type="NCBIfam" id="TIGR00252">
    <property type="entry name" value="YraN family protein"/>
    <property type="match status" value="1"/>
</dbReference>
<dbReference type="CDD" id="cd20736">
    <property type="entry name" value="PoNe_Nuclease"/>
    <property type="match status" value="1"/>
</dbReference>
<evidence type="ECO:0000256" key="2">
    <source>
        <dbReference type="HAMAP-Rule" id="MF_00048"/>
    </source>
</evidence>
<accession>A0A1G9MWI3</accession>
<evidence type="ECO:0000313" key="4">
    <source>
        <dbReference type="Proteomes" id="UP000198510"/>
    </source>
</evidence>
<dbReference type="SUPFAM" id="SSF52980">
    <property type="entry name" value="Restriction endonuclease-like"/>
    <property type="match status" value="1"/>
</dbReference>
<protein>
    <recommendedName>
        <fullName evidence="2">UPF0102 protein SAMN05421823_108110</fullName>
    </recommendedName>
</protein>
<keyword evidence="4" id="KW-1185">Reference proteome</keyword>
<dbReference type="InterPro" id="IPR011335">
    <property type="entry name" value="Restrct_endonuc-II-like"/>
</dbReference>
<dbReference type="Gene3D" id="3.40.1350.10">
    <property type="match status" value="1"/>
</dbReference>
<keyword evidence="3" id="KW-0255">Endonuclease</keyword>
<keyword evidence="3" id="KW-0540">Nuclease</keyword>
<dbReference type="InterPro" id="IPR011856">
    <property type="entry name" value="tRNA_endonuc-like_dom_sf"/>
</dbReference>